<gene>
    <name evidence="1" type="ORF">D9613_010821</name>
</gene>
<protein>
    <submittedName>
        <fullName evidence="1">Uncharacterized protein</fullName>
    </submittedName>
</protein>
<comment type="caution">
    <text evidence="1">The sequence shown here is derived from an EMBL/GenBank/DDBJ whole genome shotgun (WGS) entry which is preliminary data.</text>
</comment>
<dbReference type="Proteomes" id="UP000521872">
    <property type="component" value="Unassembled WGS sequence"/>
</dbReference>
<proteinExistence type="predicted"/>
<dbReference type="EMBL" id="JAACJL010000046">
    <property type="protein sequence ID" value="KAF4612939.1"/>
    <property type="molecule type" value="Genomic_DNA"/>
</dbReference>
<dbReference type="AlphaFoldDB" id="A0A8H4QL81"/>
<reference evidence="1 2" key="1">
    <citation type="submission" date="2019-12" db="EMBL/GenBank/DDBJ databases">
        <authorList>
            <person name="Floudas D."/>
            <person name="Bentzer J."/>
            <person name="Ahren D."/>
            <person name="Johansson T."/>
            <person name="Persson P."/>
            <person name="Tunlid A."/>
        </authorList>
    </citation>
    <scope>NUCLEOTIDE SEQUENCE [LARGE SCALE GENOMIC DNA]</scope>
    <source>
        <strain evidence="1 2">CBS 102.39</strain>
    </source>
</reference>
<evidence type="ECO:0000313" key="2">
    <source>
        <dbReference type="Proteomes" id="UP000521872"/>
    </source>
</evidence>
<evidence type="ECO:0000313" key="1">
    <source>
        <dbReference type="EMBL" id="KAF4612939.1"/>
    </source>
</evidence>
<keyword evidence="2" id="KW-1185">Reference proteome</keyword>
<organism evidence="1 2">
    <name type="scientific">Agrocybe pediades</name>
    <dbReference type="NCBI Taxonomy" id="84607"/>
    <lineage>
        <taxon>Eukaryota</taxon>
        <taxon>Fungi</taxon>
        <taxon>Dikarya</taxon>
        <taxon>Basidiomycota</taxon>
        <taxon>Agaricomycotina</taxon>
        <taxon>Agaricomycetes</taxon>
        <taxon>Agaricomycetidae</taxon>
        <taxon>Agaricales</taxon>
        <taxon>Agaricineae</taxon>
        <taxon>Strophariaceae</taxon>
        <taxon>Agrocybe</taxon>
    </lineage>
</organism>
<name>A0A8H4QL81_9AGAR</name>
<accession>A0A8H4QL81</accession>
<sequence length="104" mass="11622">MQQVRRQKMWAFLKEPAAQLRGLKISIPELQHQVLHSCLFADDAPQLRRFDVLSTPYKFPTNASDLYKGGSADGTAGNASTGFLTAYVNGTRELLLDSEGRRPR</sequence>